<gene>
    <name evidence="3" type="ORF">GCM10007875_21990</name>
</gene>
<reference evidence="4" key="1">
    <citation type="journal article" date="2019" name="Int. J. Syst. Evol. Microbiol.">
        <title>The Global Catalogue of Microorganisms (GCM) 10K type strain sequencing project: providing services to taxonomists for standard genome sequencing and annotation.</title>
        <authorList>
            <consortium name="The Broad Institute Genomics Platform"/>
            <consortium name="The Broad Institute Genome Sequencing Center for Infectious Disease"/>
            <person name="Wu L."/>
            <person name="Ma J."/>
        </authorList>
    </citation>
    <scope>NUCLEOTIDE SEQUENCE [LARGE SCALE GENOMIC DNA]</scope>
    <source>
        <strain evidence="4">NBRC 105857</strain>
    </source>
</reference>
<dbReference type="Proteomes" id="UP001156664">
    <property type="component" value="Unassembled WGS sequence"/>
</dbReference>
<dbReference type="RefSeq" id="WP_284281823.1">
    <property type="nucleotide sequence ID" value="NZ_BSOJ01000027.1"/>
</dbReference>
<evidence type="ECO:0000313" key="4">
    <source>
        <dbReference type="Proteomes" id="UP001156664"/>
    </source>
</evidence>
<sequence>MNLKTFGLFLLTPLALAACASAPVGPSQMALPGNGKNFDQFRADDQSCREYAQYSVQGKTPNGSGDSAFAKSAATGTVLGAAMGAAAGGGQGAGVGAAAGLLAGTVAGANQSEASSYSAQRQYDNSYTQCMYAKGNKVAVSGGYRDSASPYYEPDRPRHRSRRYRDDDDGYYYPPPPPPRW</sequence>
<proteinExistence type="predicted"/>
<evidence type="ECO:0000256" key="1">
    <source>
        <dbReference type="SAM" id="MobiDB-lite"/>
    </source>
</evidence>
<evidence type="ECO:0008006" key="5">
    <source>
        <dbReference type="Google" id="ProtNLM"/>
    </source>
</evidence>
<evidence type="ECO:0000256" key="2">
    <source>
        <dbReference type="SAM" id="SignalP"/>
    </source>
</evidence>
<keyword evidence="4" id="KW-1185">Reference proteome</keyword>
<feature type="region of interest" description="Disordered" evidence="1">
    <location>
        <begin position="141"/>
        <end position="181"/>
    </location>
</feature>
<feature type="chain" id="PRO_5045710981" description="Glycine-zipper-containing OmpA-like membrane domain-containing protein" evidence="2">
    <location>
        <begin position="18"/>
        <end position="181"/>
    </location>
</feature>
<dbReference type="PROSITE" id="PS51257">
    <property type="entry name" value="PROKAR_LIPOPROTEIN"/>
    <property type="match status" value="1"/>
</dbReference>
<name>A0ABQ5YR60_9BURK</name>
<keyword evidence="2" id="KW-0732">Signal</keyword>
<accession>A0ABQ5YR60</accession>
<comment type="caution">
    <text evidence="3">The sequence shown here is derived from an EMBL/GenBank/DDBJ whole genome shotgun (WGS) entry which is preliminary data.</text>
</comment>
<dbReference type="EMBL" id="BSOJ01000027">
    <property type="protein sequence ID" value="GLR27108.1"/>
    <property type="molecule type" value="Genomic_DNA"/>
</dbReference>
<organism evidence="3 4">
    <name type="scientific">Limnobacter litoralis</name>
    <dbReference type="NCBI Taxonomy" id="481366"/>
    <lineage>
        <taxon>Bacteria</taxon>
        <taxon>Pseudomonadati</taxon>
        <taxon>Pseudomonadota</taxon>
        <taxon>Betaproteobacteria</taxon>
        <taxon>Burkholderiales</taxon>
        <taxon>Burkholderiaceae</taxon>
        <taxon>Limnobacter</taxon>
    </lineage>
</organism>
<feature type="signal peptide" evidence="2">
    <location>
        <begin position="1"/>
        <end position="17"/>
    </location>
</feature>
<protein>
    <recommendedName>
        <fullName evidence="5">Glycine-zipper-containing OmpA-like membrane domain-containing protein</fullName>
    </recommendedName>
</protein>
<evidence type="ECO:0000313" key="3">
    <source>
        <dbReference type="EMBL" id="GLR27108.1"/>
    </source>
</evidence>